<evidence type="ECO:0000313" key="1">
    <source>
        <dbReference type="EMBL" id="RHD91126.1"/>
    </source>
</evidence>
<dbReference type="RefSeq" id="WP_118084401.1">
    <property type="nucleotide sequence ID" value="NZ_JAQESI010000006.1"/>
</dbReference>
<sequence length="295" mass="34309">MIIKKSRINSVDKYFANIAEDKEVYVSVPADESNIDLLKMDGCLDGTCVVPQPIGPVTMFNLYGKELVHKEMEKESREIERDYHIVDWHGTDHYGTCFQNRMCYPKEYIFPPLARIVFDNGKLRSELLTKADAELLKHTINMFLEVFGYCEIVDKDENPIGQKTKIKIKEVSWRILPPGKYPWERAEKALDDYFEKAPGKNKEVLRNNHKTFAKYEPDFIAIGENSFNGYVVYGYTNKNLYVFESNQAGNAIYVFKGDWENASQLTKYDIIKGDLCHKRIVHAKAWEKTVKQMFE</sequence>
<dbReference type="AlphaFoldDB" id="A0A414HU28"/>
<gene>
    <name evidence="1" type="ORF">DW775_14140</name>
</gene>
<accession>A0A414HU28</accession>
<dbReference type="EMBL" id="QSJS01000027">
    <property type="protein sequence ID" value="RHD91126.1"/>
    <property type="molecule type" value="Genomic_DNA"/>
</dbReference>
<name>A0A414HU28_9FIRM</name>
<proteinExistence type="predicted"/>
<dbReference type="Proteomes" id="UP000284835">
    <property type="component" value="Unassembled WGS sequence"/>
</dbReference>
<organism evidence="1 2">
    <name type="scientific">Agathobacter rectalis</name>
    <dbReference type="NCBI Taxonomy" id="39491"/>
    <lineage>
        <taxon>Bacteria</taxon>
        <taxon>Bacillati</taxon>
        <taxon>Bacillota</taxon>
        <taxon>Clostridia</taxon>
        <taxon>Lachnospirales</taxon>
        <taxon>Lachnospiraceae</taxon>
        <taxon>Agathobacter</taxon>
    </lineage>
</organism>
<protein>
    <submittedName>
        <fullName evidence="1">Uncharacterized protein</fullName>
    </submittedName>
</protein>
<comment type="caution">
    <text evidence="1">The sequence shown here is derived from an EMBL/GenBank/DDBJ whole genome shotgun (WGS) entry which is preliminary data.</text>
</comment>
<evidence type="ECO:0000313" key="2">
    <source>
        <dbReference type="Proteomes" id="UP000284835"/>
    </source>
</evidence>
<reference evidence="1 2" key="1">
    <citation type="submission" date="2018-08" db="EMBL/GenBank/DDBJ databases">
        <title>A genome reference for cultivated species of the human gut microbiota.</title>
        <authorList>
            <person name="Zou Y."/>
            <person name="Xue W."/>
            <person name="Luo G."/>
        </authorList>
    </citation>
    <scope>NUCLEOTIDE SEQUENCE [LARGE SCALE GENOMIC DNA]</scope>
    <source>
        <strain evidence="1 2">AM30-13AC</strain>
    </source>
</reference>